<dbReference type="Proteomes" id="UP001500731">
    <property type="component" value="Unassembled WGS sequence"/>
</dbReference>
<dbReference type="RefSeq" id="WP_345184208.1">
    <property type="nucleotide sequence ID" value="NZ_BAABGP010000004.1"/>
</dbReference>
<proteinExistence type="predicted"/>
<dbReference type="SUPFAM" id="SSF56300">
    <property type="entry name" value="Metallo-dependent phosphatases"/>
    <property type="match status" value="1"/>
</dbReference>
<keyword evidence="1" id="KW-0732">Signal</keyword>
<feature type="signal peptide" evidence="1">
    <location>
        <begin position="1"/>
        <end position="25"/>
    </location>
</feature>
<feature type="chain" id="PRO_5045785770" description="Calcineurin-like phosphoesterase domain-containing protein" evidence="1">
    <location>
        <begin position="26"/>
        <end position="342"/>
    </location>
</feature>
<evidence type="ECO:0000313" key="3">
    <source>
        <dbReference type="Proteomes" id="UP001500731"/>
    </source>
</evidence>
<dbReference type="EMBL" id="BAABGP010000004">
    <property type="protein sequence ID" value="GAA4479946.1"/>
    <property type="molecule type" value="Genomic_DNA"/>
</dbReference>
<gene>
    <name evidence="2" type="ORF">GCM10023171_06020</name>
</gene>
<name>A0ABP8P3Z2_9MICO</name>
<dbReference type="InterPro" id="IPR029052">
    <property type="entry name" value="Metallo-depent_PP-like"/>
</dbReference>
<organism evidence="2 3">
    <name type="scientific">Microbacterium panaciterrae</name>
    <dbReference type="NCBI Taxonomy" id="985759"/>
    <lineage>
        <taxon>Bacteria</taxon>
        <taxon>Bacillati</taxon>
        <taxon>Actinomycetota</taxon>
        <taxon>Actinomycetes</taxon>
        <taxon>Micrococcales</taxon>
        <taxon>Microbacteriaceae</taxon>
        <taxon>Microbacterium</taxon>
    </lineage>
</organism>
<evidence type="ECO:0008006" key="4">
    <source>
        <dbReference type="Google" id="ProtNLM"/>
    </source>
</evidence>
<accession>A0ABP8P3Z2</accession>
<protein>
    <recommendedName>
        <fullName evidence="4">Calcineurin-like phosphoesterase domain-containing protein</fullName>
    </recommendedName>
</protein>
<evidence type="ECO:0000256" key="1">
    <source>
        <dbReference type="SAM" id="SignalP"/>
    </source>
</evidence>
<reference evidence="3" key="1">
    <citation type="journal article" date="2019" name="Int. J. Syst. Evol. Microbiol.">
        <title>The Global Catalogue of Microorganisms (GCM) 10K type strain sequencing project: providing services to taxonomists for standard genome sequencing and annotation.</title>
        <authorList>
            <consortium name="The Broad Institute Genomics Platform"/>
            <consortium name="The Broad Institute Genome Sequencing Center for Infectious Disease"/>
            <person name="Wu L."/>
            <person name="Ma J."/>
        </authorList>
    </citation>
    <scope>NUCLEOTIDE SEQUENCE [LARGE SCALE GENOMIC DNA]</scope>
    <source>
        <strain evidence="3">JCM 17839</strain>
    </source>
</reference>
<comment type="caution">
    <text evidence="2">The sequence shown here is derived from an EMBL/GenBank/DDBJ whole genome shotgun (WGS) entry which is preliminary data.</text>
</comment>
<sequence>MRITRPPLSTALVVAAIAGASPAVAAEAPGQDKAGHYSFAVIGDVPYGTAQQALFPQWIQEINAAQPEMTFHVGDIKNGSSTCDDALYQQIKGDFDTFRNPLIYMPGDNEWTDCHRTNNGAYNPLERLAYDRSVFFATPNLSLGQNPVKLDSQVAAGFPENVTLRRDGVDFAAIHVVGSNDGTQPWAGLGDTVPRPEQLAAEQSRMVNAIAVVRNTFATAKQKRDRAVTVLLQADMFDPTYTPAWSDISAFQGLVQTLVTESAAFDGEVYLVNGDSHVYNSDKPLSAGSPWLGTYGVTGSADNLTRVTVDGSSNNNDWLRVTINRPGADHVLSWERVPYVAH</sequence>
<evidence type="ECO:0000313" key="2">
    <source>
        <dbReference type="EMBL" id="GAA4479946.1"/>
    </source>
</evidence>
<keyword evidence="3" id="KW-1185">Reference proteome</keyword>